<dbReference type="Proteomes" id="UP000887577">
    <property type="component" value="Unplaced"/>
</dbReference>
<name>A0A914XWK8_9BILA</name>
<sequence>MIINEVLSYFNKNNAKENEQEDEDENLQDGDDLTQKFYLNFRIPFEKEHAENYAASEFSNEKVLSLLTENSTNMSLEQLKLLEEFRVCCICREYTKDILAAKVLHKIREIQDQRGRNLQELEKQFQERMVKLNSQFEKAKFELMDKFL</sequence>
<organism evidence="1 2">
    <name type="scientific">Panagrolaimus superbus</name>
    <dbReference type="NCBI Taxonomy" id="310955"/>
    <lineage>
        <taxon>Eukaryota</taxon>
        <taxon>Metazoa</taxon>
        <taxon>Ecdysozoa</taxon>
        <taxon>Nematoda</taxon>
        <taxon>Chromadorea</taxon>
        <taxon>Rhabditida</taxon>
        <taxon>Tylenchina</taxon>
        <taxon>Panagrolaimomorpha</taxon>
        <taxon>Panagrolaimoidea</taxon>
        <taxon>Panagrolaimidae</taxon>
        <taxon>Panagrolaimus</taxon>
    </lineage>
</organism>
<dbReference type="AlphaFoldDB" id="A0A914XWK8"/>
<reference evidence="2" key="1">
    <citation type="submission" date="2022-11" db="UniProtKB">
        <authorList>
            <consortium name="WormBaseParasite"/>
        </authorList>
    </citation>
    <scope>IDENTIFICATION</scope>
</reference>
<keyword evidence="1" id="KW-1185">Reference proteome</keyword>
<dbReference type="WBParaSite" id="PSU_v2.g10152.t1">
    <property type="protein sequence ID" value="PSU_v2.g10152.t1"/>
    <property type="gene ID" value="PSU_v2.g10152"/>
</dbReference>
<proteinExistence type="predicted"/>
<accession>A0A914XWK8</accession>
<evidence type="ECO:0000313" key="2">
    <source>
        <dbReference type="WBParaSite" id="PSU_v2.g10152.t1"/>
    </source>
</evidence>
<protein>
    <submittedName>
        <fullName evidence="2">Uncharacterized protein</fullName>
    </submittedName>
</protein>
<evidence type="ECO:0000313" key="1">
    <source>
        <dbReference type="Proteomes" id="UP000887577"/>
    </source>
</evidence>